<dbReference type="EMBL" id="BAAAFG010000016">
    <property type="protein sequence ID" value="GAA0873033.1"/>
    <property type="molecule type" value="Genomic_DNA"/>
</dbReference>
<protein>
    <recommendedName>
        <fullName evidence="4">Threonine synthase</fullName>
    </recommendedName>
</protein>
<dbReference type="InterPro" id="IPR045444">
    <property type="entry name" value="DUF6503"/>
</dbReference>
<reference evidence="3" key="1">
    <citation type="journal article" date="2019" name="Int. J. Syst. Evol. Microbiol.">
        <title>The Global Catalogue of Microorganisms (GCM) 10K type strain sequencing project: providing services to taxonomists for standard genome sequencing and annotation.</title>
        <authorList>
            <consortium name="The Broad Institute Genomics Platform"/>
            <consortium name="The Broad Institute Genome Sequencing Center for Infectious Disease"/>
            <person name="Wu L."/>
            <person name="Ma J."/>
        </authorList>
    </citation>
    <scope>NUCLEOTIDE SEQUENCE [LARGE SCALE GENOMIC DNA]</scope>
    <source>
        <strain evidence="3">JCM 16082</strain>
    </source>
</reference>
<feature type="signal peptide" evidence="1">
    <location>
        <begin position="1"/>
        <end position="25"/>
    </location>
</feature>
<keyword evidence="1" id="KW-0732">Signal</keyword>
<organism evidence="2 3">
    <name type="scientific">Gangjinia marincola</name>
    <dbReference type="NCBI Taxonomy" id="578463"/>
    <lineage>
        <taxon>Bacteria</taxon>
        <taxon>Pseudomonadati</taxon>
        <taxon>Bacteroidota</taxon>
        <taxon>Flavobacteriia</taxon>
        <taxon>Flavobacteriales</taxon>
        <taxon>Flavobacteriaceae</taxon>
        <taxon>Gangjinia</taxon>
    </lineage>
</organism>
<evidence type="ECO:0008006" key="4">
    <source>
        <dbReference type="Google" id="ProtNLM"/>
    </source>
</evidence>
<evidence type="ECO:0000313" key="2">
    <source>
        <dbReference type="EMBL" id="GAA0873033.1"/>
    </source>
</evidence>
<keyword evidence="3" id="KW-1185">Reference proteome</keyword>
<feature type="chain" id="PRO_5045281705" description="Threonine synthase" evidence="1">
    <location>
        <begin position="26"/>
        <end position="262"/>
    </location>
</feature>
<dbReference type="PROSITE" id="PS51257">
    <property type="entry name" value="PROKAR_LIPOPROTEIN"/>
    <property type="match status" value="1"/>
</dbReference>
<proteinExistence type="predicted"/>
<comment type="caution">
    <text evidence="2">The sequence shown here is derived from an EMBL/GenBank/DDBJ whole genome shotgun (WGS) entry which is preliminary data.</text>
</comment>
<accession>A0ABP3XX90</accession>
<sequence>MKHFFACILCAVLLISCKQNTTAPAENQKEESKRQPDLPPNLVEVLEAHGGLDQWQRMNNLCFTMGEGDGKEVHTVDLNSRKTLITTSNYSLGFNGDKVWLLQDSTYFNPERARFYHNLMFYFYAMPFVLADDGIVYSETDSLTMEGMKYPGIKIGYKSDVGDSPDDEYVLYYHPKTKQMQWLGYTVTYGKEGKSDDFHYIKYDTWKDVNGLKLPETMNWYTVKDGVPVEQRSERKFSQPSVTATRLSEKLFEKPEEAEFVE</sequence>
<dbReference type="Proteomes" id="UP001500507">
    <property type="component" value="Unassembled WGS sequence"/>
</dbReference>
<name>A0ABP3XX90_9FLAO</name>
<dbReference type="Pfam" id="PF20113">
    <property type="entry name" value="DUF6503"/>
    <property type="match status" value="1"/>
</dbReference>
<dbReference type="RefSeq" id="WP_343767454.1">
    <property type="nucleotide sequence ID" value="NZ_BAAAFG010000016.1"/>
</dbReference>
<evidence type="ECO:0000256" key="1">
    <source>
        <dbReference type="SAM" id="SignalP"/>
    </source>
</evidence>
<gene>
    <name evidence="2" type="ORF">GCM10009117_21800</name>
</gene>
<evidence type="ECO:0000313" key="3">
    <source>
        <dbReference type="Proteomes" id="UP001500507"/>
    </source>
</evidence>